<evidence type="ECO:0000256" key="4">
    <source>
        <dbReference type="ARBA" id="ARBA00022989"/>
    </source>
</evidence>
<evidence type="ECO:0000313" key="10">
    <source>
        <dbReference type="Proteomes" id="UP000287033"/>
    </source>
</evidence>
<keyword evidence="4 6" id="KW-1133">Transmembrane helix</keyword>
<feature type="compositionally biased region" description="Polar residues" evidence="7">
    <location>
        <begin position="1"/>
        <end position="15"/>
    </location>
</feature>
<proteinExistence type="predicted"/>
<keyword evidence="3 6" id="KW-0256">Endoplasmic reticulum</keyword>
<dbReference type="PANTHER" id="PTHR45799">
    <property type="entry name" value="RETICULON-LIKE PROTEIN"/>
    <property type="match status" value="1"/>
</dbReference>
<dbReference type="PROSITE" id="PS50845">
    <property type="entry name" value="RETICULON"/>
    <property type="match status" value="1"/>
</dbReference>
<feature type="compositionally biased region" description="Basic and acidic residues" evidence="7">
    <location>
        <begin position="16"/>
        <end position="27"/>
    </location>
</feature>
<comment type="subcellular location">
    <subcellularLocation>
        <location evidence="1 6">Endoplasmic reticulum membrane</location>
        <topology evidence="1 6">Multi-pass membrane protein</topology>
    </subcellularLocation>
</comment>
<name>A0A401SDE2_CHIPU</name>
<reference evidence="9 10" key="1">
    <citation type="journal article" date="2018" name="Nat. Ecol. Evol.">
        <title>Shark genomes provide insights into elasmobranch evolution and the origin of vertebrates.</title>
        <authorList>
            <person name="Hara Y"/>
            <person name="Yamaguchi K"/>
            <person name="Onimaru K"/>
            <person name="Kadota M"/>
            <person name="Koyanagi M"/>
            <person name="Keeley SD"/>
            <person name="Tatsumi K"/>
            <person name="Tanaka K"/>
            <person name="Motone F"/>
            <person name="Kageyama Y"/>
            <person name="Nozu R"/>
            <person name="Adachi N"/>
            <person name="Nishimura O"/>
            <person name="Nakagawa R"/>
            <person name="Tanegashima C"/>
            <person name="Kiyatake I"/>
            <person name="Matsumoto R"/>
            <person name="Murakumo K"/>
            <person name="Nishida K"/>
            <person name="Terakita A"/>
            <person name="Kuratani S"/>
            <person name="Sato K"/>
            <person name="Hyodo S Kuraku.S."/>
        </authorList>
    </citation>
    <scope>NUCLEOTIDE SEQUENCE [LARGE SCALE GENOMIC DNA]</scope>
</reference>
<feature type="compositionally biased region" description="Polar residues" evidence="7">
    <location>
        <begin position="90"/>
        <end position="104"/>
    </location>
</feature>
<dbReference type="InterPro" id="IPR046964">
    <property type="entry name" value="RTN1-4"/>
</dbReference>
<comment type="caution">
    <text evidence="9">The sequence shown here is derived from an EMBL/GenBank/DDBJ whole genome shotgun (WGS) entry which is preliminary data.</text>
</comment>
<accession>A0A401SDE2</accession>
<evidence type="ECO:0000256" key="1">
    <source>
        <dbReference type="ARBA" id="ARBA00004477"/>
    </source>
</evidence>
<dbReference type="OMA" id="MTYATFD"/>
<evidence type="ECO:0000256" key="3">
    <source>
        <dbReference type="ARBA" id="ARBA00022824"/>
    </source>
</evidence>
<keyword evidence="2 6" id="KW-0812">Transmembrane</keyword>
<evidence type="ECO:0000256" key="7">
    <source>
        <dbReference type="SAM" id="MobiDB-lite"/>
    </source>
</evidence>
<evidence type="ECO:0000256" key="2">
    <source>
        <dbReference type="ARBA" id="ARBA00022692"/>
    </source>
</evidence>
<dbReference type="FunFam" id="1.20.5.2480:FF:000001">
    <property type="entry name" value="Reticulon"/>
    <property type="match status" value="1"/>
</dbReference>
<dbReference type="EMBL" id="BEZZ01000204">
    <property type="protein sequence ID" value="GCC28411.1"/>
    <property type="molecule type" value="Genomic_DNA"/>
</dbReference>
<gene>
    <name evidence="9" type="ORF">chiPu_0006841</name>
</gene>
<feature type="transmembrane region" description="Helical" evidence="6">
    <location>
        <begin position="1216"/>
        <end position="1244"/>
    </location>
</feature>
<organism evidence="9 10">
    <name type="scientific">Chiloscyllium punctatum</name>
    <name type="common">Brownbanded bambooshark</name>
    <name type="synonym">Hemiscyllium punctatum</name>
    <dbReference type="NCBI Taxonomy" id="137246"/>
    <lineage>
        <taxon>Eukaryota</taxon>
        <taxon>Metazoa</taxon>
        <taxon>Chordata</taxon>
        <taxon>Craniata</taxon>
        <taxon>Vertebrata</taxon>
        <taxon>Chondrichthyes</taxon>
        <taxon>Elasmobranchii</taxon>
        <taxon>Galeomorphii</taxon>
        <taxon>Galeoidea</taxon>
        <taxon>Orectolobiformes</taxon>
        <taxon>Hemiscylliidae</taxon>
        <taxon>Chiloscyllium</taxon>
    </lineage>
</organism>
<dbReference type="OrthoDB" id="567788at2759"/>
<dbReference type="GO" id="GO:0005789">
    <property type="term" value="C:endoplasmic reticulum membrane"/>
    <property type="evidence" value="ECO:0007669"/>
    <property type="project" value="UniProtKB-SubCell"/>
</dbReference>
<keyword evidence="5 6" id="KW-0472">Membrane</keyword>
<feature type="transmembrane region" description="Helical" evidence="6">
    <location>
        <begin position="1108"/>
        <end position="1137"/>
    </location>
</feature>
<dbReference type="PANTHER" id="PTHR45799:SF2">
    <property type="entry name" value="RETICULON-LIKE PROTEIN"/>
    <property type="match status" value="1"/>
</dbReference>
<feature type="region of interest" description="Disordered" evidence="7">
    <location>
        <begin position="1"/>
        <end position="114"/>
    </location>
</feature>
<dbReference type="Gene3D" id="1.20.5.2480">
    <property type="match status" value="1"/>
</dbReference>
<dbReference type="InterPro" id="IPR003388">
    <property type="entry name" value="Reticulon"/>
</dbReference>
<dbReference type="STRING" id="137246.A0A401SDE2"/>
<dbReference type="Proteomes" id="UP000287033">
    <property type="component" value="Unassembled WGS sequence"/>
</dbReference>
<evidence type="ECO:0000256" key="5">
    <source>
        <dbReference type="ARBA" id="ARBA00023136"/>
    </source>
</evidence>
<evidence type="ECO:0000313" key="9">
    <source>
        <dbReference type="EMBL" id="GCC28411.1"/>
    </source>
</evidence>
<evidence type="ECO:0000259" key="8">
    <source>
        <dbReference type="PROSITE" id="PS50845"/>
    </source>
</evidence>
<protein>
    <recommendedName>
        <fullName evidence="6">Reticulon</fullName>
    </recommendedName>
</protein>
<evidence type="ECO:0000256" key="6">
    <source>
        <dbReference type="RuleBase" id="RU210713"/>
    </source>
</evidence>
<sequence>MTDPEWQSPSVSSSARLDDVVDDRTAEGMEEMLDDLDPLKPGAGDAPRFVPSVPVPPAPSGFELAESTNIGDEDTQIPPLLPARSRPEADSTSETAPATSTVSAKTCPESADESFLSPSVAPECVMQSSADFSVNLKDQTASAEPVGPQDAAPVHVEPVPVEPVPVFSLPSFSSDSVTELTVSTKTVHNDDLTESEVPLNTELQTTLGFLDDAVDKQVAEHLKKAHSVDEKAQVKPAFIESSEIDKLNSADESPFQDTVGQCVEPNGNEFKGTTLHVEEMKPEQVIADKGELKISEDVRIHNVQLSDDRKVEMETNNFGLINEYVGVSGADTLPLGRVVEEKEFMQNTLDSNDQTIKPVDSGLNFCYGDILEVKEKNELKMTGPTINQVALIDSYIKDAINVIDKSEKDVFEDQEPSKTPCETRETIVARTTGMLGYTDLEDHVEQSFEQDDKLTPTGEAYFAVSQVPVVSESPACMTYATFDSYNMLESDYFSTNETVPKNEVIKGKIEFKETSVPFQLTDVESKVNDKVKDPTSAAPVFAKHKSNSNTDVTATSEMNSELLSNLAIHPKQIVQSDYLNEIINSNQTAPSFAPYHLQRTSEIISPGLTQLEISENAIDTEVRKSQESLDQFKPQLYSSEVCVLGKSDDILDLTDTIVKAPISIDTESDPDYTQKAANEQIVHALQEPLSADSGIPELSKTQPFFEERKAITEGGVIEDTVIISEKIQVSEKGNILERTLDSVVEVGGNNEDLRVCLGLSEPDVSEKINKFDQSRKEELLPSKIVEETSCSTLLYQMPDTSADISVTMKNLDVITCKEVAISKSEPILGTQGAATIGMKPVEGILADYRHVEQCSLPPLSLQDETEIPSLIKNVTEDVPSDLLKVTEKGVPESNLSYQETSEEVLPSPTISERYDLNKSSPILIADREFGSQVLAEGTSMTTFQPVTGDIAPALQSTFPNNVLEKIDEMKTRFDDHSENLEMMQVQMKTQSDASFPINEEVTKASKEVVTKILETSVALAEVLGGKEGAVAQSISQQEADIMFPYPVEDVSKKIVPVEALVPELPPVAESTKTSKDAAFVGIEDFSVKPDKKSVMDLIYWRDIKKTGLVFGASLFLLLSMTIFSIVSVIAYLALALLSVTISFRIYRGILQAVQKSDEGHPFKACLETDVAVSDELVQKYSDVGLSHINHVITELRRLFLVEDLIDSLKFSVLMWLLTYVGALFNGLSLLIIALVAVFSIPVVYERHQAQIDHYIGIASKQIRDITAKIQTKIPGLKKKTE</sequence>
<dbReference type="Pfam" id="PF02453">
    <property type="entry name" value="Reticulon"/>
    <property type="match status" value="1"/>
</dbReference>
<feature type="domain" description="Reticulon" evidence="8">
    <location>
        <begin position="1094"/>
        <end position="1281"/>
    </location>
</feature>
<keyword evidence="10" id="KW-1185">Reference proteome</keyword>
<dbReference type="GO" id="GO:0030424">
    <property type="term" value="C:axon"/>
    <property type="evidence" value="ECO:0007669"/>
    <property type="project" value="TreeGrafter"/>
</dbReference>